<dbReference type="InterPro" id="IPR005509">
    <property type="entry name" value="AfsA_hotdog_dom"/>
</dbReference>
<dbReference type="Proteomes" id="UP000030901">
    <property type="component" value="Chromosome"/>
</dbReference>
<accession>A0A0A7S0V2</accession>
<sequence length="249" mass="28620">MKKLVVVGDKFEEFAKLNGTITQSQLSIMTQLPAKTFAKKSYLMPGLGCKSEEVIGFVEGMDNSEHLDMTSLVSFYSQEIVPNKYTHKKNIHNVLIGKAKKLNECLFELPFIIDERNMFMGDHQTGCHVQGMIITEAFRQTFIAITEEFYLDFENDQESYFIINSMNIEFEDFLFPLPAQIYFEPIDINKNSYRTKMQAKISIKQAEKVCAIMNCAFTVYPMNNISEKEKILANQVLNSYLTDSFIKVA</sequence>
<keyword evidence="3" id="KW-1185">Reference proteome</keyword>
<dbReference type="AlphaFoldDB" id="A0A0A7S0V2"/>
<evidence type="ECO:0000313" key="3">
    <source>
        <dbReference type="Proteomes" id="UP000030901"/>
    </source>
</evidence>
<dbReference type="OrthoDB" id="7838374at2"/>
<organism evidence="2 3">
    <name type="scientific">Frischella perrara</name>
    <dbReference type="NCBI Taxonomy" id="1267021"/>
    <lineage>
        <taxon>Bacteria</taxon>
        <taxon>Pseudomonadati</taxon>
        <taxon>Pseudomonadota</taxon>
        <taxon>Gammaproteobacteria</taxon>
        <taxon>Orbales</taxon>
        <taxon>Orbaceae</taxon>
        <taxon>Frischella</taxon>
    </lineage>
</organism>
<dbReference type="KEGG" id="fpp:FPB0191_00611"/>
<evidence type="ECO:0000313" key="2">
    <source>
        <dbReference type="EMBL" id="AJA44442.1"/>
    </source>
</evidence>
<dbReference type="HOGENOM" id="CLU_090339_0_0_6"/>
<dbReference type="STRING" id="1267021.FPB0191_00611"/>
<gene>
    <name evidence="2" type="ORF">FPB0191_00611</name>
</gene>
<evidence type="ECO:0000259" key="1">
    <source>
        <dbReference type="Pfam" id="PF03756"/>
    </source>
</evidence>
<dbReference type="Pfam" id="PF03756">
    <property type="entry name" value="AfsA"/>
    <property type="match status" value="1"/>
</dbReference>
<protein>
    <submittedName>
        <fullName evidence="2">A-factor biosynthesis hotdog domain protein</fullName>
    </submittedName>
</protein>
<reference evidence="2 3" key="1">
    <citation type="journal article" date="2014" name="Appl. Environ. Microbiol.">
        <title>Gut symbionts from distinct hosts exhibit genotoxic activity via divergent colibactin biosynthetic pathways.</title>
        <authorList>
            <person name="Engel P."/>
            <person name="Vizcaino M.I."/>
            <person name="Crawford J.M."/>
        </authorList>
    </citation>
    <scope>NUCLEOTIDE SEQUENCE [LARGE SCALE GENOMIC DNA]</scope>
    <source>
        <strain evidence="2 3">PEB0191</strain>
    </source>
</reference>
<dbReference type="EMBL" id="CP009056">
    <property type="protein sequence ID" value="AJA44442.1"/>
    <property type="molecule type" value="Genomic_DNA"/>
</dbReference>
<name>A0A0A7S0V2_FRIPE</name>
<feature type="domain" description="A-factor biosynthesis hotdog" evidence="1">
    <location>
        <begin position="87"/>
        <end position="218"/>
    </location>
</feature>
<proteinExistence type="predicted"/>
<dbReference type="RefSeq" id="WP_052236718.1">
    <property type="nucleotide sequence ID" value="NZ_CP009056.1"/>
</dbReference>